<dbReference type="Pfam" id="PF12937">
    <property type="entry name" value="F-box-like"/>
    <property type="match status" value="1"/>
</dbReference>
<dbReference type="PROSITE" id="PS50181">
    <property type="entry name" value="FBOX"/>
    <property type="match status" value="1"/>
</dbReference>
<keyword evidence="2" id="KW-0675">Receptor</keyword>
<dbReference type="InterPro" id="IPR001810">
    <property type="entry name" value="F-box_dom"/>
</dbReference>
<evidence type="ECO:0000313" key="2">
    <source>
        <dbReference type="EMBL" id="JAA68884.1"/>
    </source>
</evidence>
<dbReference type="AlphaFoldDB" id="A0A0K8REH9"/>
<dbReference type="Gene3D" id="3.80.10.10">
    <property type="entry name" value="Ribonuclease Inhibitor"/>
    <property type="match status" value="1"/>
</dbReference>
<dbReference type="SMART" id="SM00256">
    <property type="entry name" value="FBOX"/>
    <property type="match status" value="1"/>
</dbReference>
<dbReference type="InterPro" id="IPR032675">
    <property type="entry name" value="LRR_dom_sf"/>
</dbReference>
<feature type="domain" description="F-box" evidence="1">
    <location>
        <begin position="1"/>
        <end position="45"/>
    </location>
</feature>
<dbReference type="EMBL" id="GADI01004924">
    <property type="protein sequence ID" value="JAA68884.1"/>
    <property type="molecule type" value="mRNA"/>
</dbReference>
<accession>A0A0K8REH9</accession>
<evidence type="ECO:0000259" key="1">
    <source>
        <dbReference type="PROSITE" id="PS50181"/>
    </source>
</evidence>
<organism evidence="2">
    <name type="scientific">Ixodes ricinus</name>
    <name type="common">Common tick</name>
    <name type="synonym">Acarus ricinus</name>
    <dbReference type="NCBI Taxonomy" id="34613"/>
    <lineage>
        <taxon>Eukaryota</taxon>
        <taxon>Metazoa</taxon>
        <taxon>Ecdysozoa</taxon>
        <taxon>Arthropoda</taxon>
        <taxon>Chelicerata</taxon>
        <taxon>Arachnida</taxon>
        <taxon>Acari</taxon>
        <taxon>Parasitiformes</taxon>
        <taxon>Ixodida</taxon>
        <taxon>Ixodoidea</taxon>
        <taxon>Ixodidae</taxon>
        <taxon>Ixodinae</taxon>
        <taxon>Ixodes</taxon>
    </lineage>
</organism>
<reference evidence="2" key="1">
    <citation type="submission" date="2012-12" db="EMBL/GenBank/DDBJ databases">
        <title>Identification and characterization of a phenylalanine ammonia-lyase gene family in Isatis indigotica Fort.</title>
        <authorList>
            <person name="Liu Q."/>
            <person name="Chen J."/>
            <person name="Zhou X."/>
            <person name="Di P."/>
            <person name="Xiao Y."/>
            <person name="Xuan H."/>
            <person name="Zhang L."/>
            <person name="Chen W."/>
        </authorList>
    </citation>
    <scope>NUCLEOTIDE SEQUENCE</scope>
    <source>
        <tissue evidence="2">Salivary gland</tissue>
    </source>
</reference>
<protein>
    <submittedName>
        <fullName evidence="2">Putative a receptor for ubiquitination targets</fullName>
    </submittedName>
</protein>
<name>A0A0K8REH9_IXORI</name>
<proteinExistence type="evidence at transcript level"/>
<dbReference type="InterPro" id="IPR036047">
    <property type="entry name" value="F-box-like_dom_sf"/>
</dbReference>
<sequence length="106" mass="12171">MFAEIPNEILTLIFSYLPTKDKVTMVRVCKRWASILDNNQLWKFDFAKIGPFNAVVKDSICRRGITSVKIGQDFDTEMLPPKVCRILCTYIRTLNALVTNSERGLE</sequence>
<dbReference type="SUPFAM" id="SSF81383">
    <property type="entry name" value="F-box domain"/>
    <property type="match status" value="1"/>
</dbReference>